<organism evidence="2 3">
    <name type="scientific">Linum trigynum</name>
    <dbReference type="NCBI Taxonomy" id="586398"/>
    <lineage>
        <taxon>Eukaryota</taxon>
        <taxon>Viridiplantae</taxon>
        <taxon>Streptophyta</taxon>
        <taxon>Embryophyta</taxon>
        <taxon>Tracheophyta</taxon>
        <taxon>Spermatophyta</taxon>
        <taxon>Magnoliopsida</taxon>
        <taxon>eudicotyledons</taxon>
        <taxon>Gunneridae</taxon>
        <taxon>Pentapetalae</taxon>
        <taxon>rosids</taxon>
        <taxon>fabids</taxon>
        <taxon>Malpighiales</taxon>
        <taxon>Linaceae</taxon>
        <taxon>Linum</taxon>
    </lineage>
</organism>
<keyword evidence="3" id="KW-1185">Reference proteome</keyword>
<dbReference type="EMBL" id="OZ034822">
    <property type="protein sequence ID" value="CAL1411521.1"/>
    <property type="molecule type" value="Genomic_DNA"/>
</dbReference>
<dbReference type="AlphaFoldDB" id="A0AAV2GLE7"/>
<feature type="compositionally biased region" description="Polar residues" evidence="1">
    <location>
        <begin position="81"/>
        <end position="98"/>
    </location>
</feature>
<proteinExistence type="predicted"/>
<feature type="region of interest" description="Disordered" evidence="1">
    <location>
        <begin position="40"/>
        <end position="98"/>
    </location>
</feature>
<gene>
    <name evidence="2" type="ORF">LTRI10_LOCUS50871</name>
</gene>
<sequence length="98" mass="9932">MLDRGLSSPNKSARAEEEGPGVRISSDVLDAVFCVGPGEGWAEPGPLLNGDSELGPLLGADPEEAGLAGDPVKGEGDRDATISSSSKICRSNIVPGTQ</sequence>
<evidence type="ECO:0000313" key="3">
    <source>
        <dbReference type="Proteomes" id="UP001497516"/>
    </source>
</evidence>
<evidence type="ECO:0000256" key="1">
    <source>
        <dbReference type="SAM" id="MobiDB-lite"/>
    </source>
</evidence>
<name>A0AAV2GLE7_9ROSI</name>
<dbReference type="Proteomes" id="UP001497516">
    <property type="component" value="Chromosome 9"/>
</dbReference>
<accession>A0AAV2GLE7</accession>
<evidence type="ECO:0000313" key="2">
    <source>
        <dbReference type="EMBL" id="CAL1411521.1"/>
    </source>
</evidence>
<reference evidence="2 3" key="1">
    <citation type="submission" date="2024-04" db="EMBL/GenBank/DDBJ databases">
        <authorList>
            <person name="Fracassetti M."/>
        </authorList>
    </citation>
    <scope>NUCLEOTIDE SEQUENCE [LARGE SCALE GENOMIC DNA]</scope>
</reference>
<protein>
    <submittedName>
        <fullName evidence="2">Uncharacterized protein</fullName>
    </submittedName>
</protein>
<feature type="region of interest" description="Disordered" evidence="1">
    <location>
        <begin position="1"/>
        <end position="22"/>
    </location>
</feature>